<feature type="coiled-coil region" evidence="1">
    <location>
        <begin position="17"/>
        <end position="51"/>
    </location>
</feature>
<feature type="non-terminal residue" evidence="2">
    <location>
        <position position="55"/>
    </location>
</feature>
<proteinExistence type="predicted"/>
<keyword evidence="1" id="KW-0175">Coiled coil</keyword>
<evidence type="ECO:0000256" key="1">
    <source>
        <dbReference type="SAM" id="Coils"/>
    </source>
</evidence>
<protein>
    <submittedName>
        <fullName evidence="2">Kinesin-like protein NACK1-like</fullName>
    </submittedName>
</protein>
<dbReference type="Proteomes" id="UP000265520">
    <property type="component" value="Unassembled WGS sequence"/>
</dbReference>
<name>A0A392R1Q1_9FABA</name>
<keyword evidence="3" id="KW-1185">Reference proteome</keyword>
<dbReference type="EMBL" id="LXQA010177652">
    <property type="protein sequence ID" value="MCI30177.1"/>
    <property type="molecule type" value="Genomic_DNA"/>
</dbReference>
<organism evidence="2 3">
    <name type="scientific">Trifolium medium</name>
    <dbReference type="NCBI Taxonomy" id="97028"/>
    <lineage>
        <taxon>Eukaryota</taxon>
        <taxon>Viridiplantae</taxon>
        <taxon>Streptophyta</taxon>
        <taxon>Embryophyta</taxon>
        <taxon>Tracheophyta</taxon>
        <taxon>Spermatophyta</taxon>
        <taxon>Magnoliopsida</taxon>
        <taxon>eudicotyledons</taxon>
        <taxon>Gunneridae</taxon>
        <taxon>Pentapetalae</taxon>
        <taxon>rosids</taxon>
        <taxon>fabids</taxon>
        <taxon>Fabales</taxon>
        <taxon>Fabaceae</taxon>
        <taxon>Papilionoideae</taxon>
        <taxon>50 kb inversion clade</taxon>
        <taxon>NPAAA clade</taxon>
        <taxon>Hologalegina</taxon>
        <taxon>IRL clade</taxon>
        <taxon>Trifolieae</taxon>
        <taxon>Trifolium</taxon>
    </lineage>
</organism>
<comment type="caution">
    <text evidence="2">The sequence shown here is derived from an EMBL/GenBank/DDBJ whole genome shotgun (WGS) entry which is preliminary data.</text>
</comment>
<dbReference type="AlphaFoldDB" id="A0A392R1Q1"/>
<evidence type="ECO:0000313" key="2">
    <source>
        <dbReference type="EMBL" id="MCI30177.1"/>
    </source>
</evidence>
<reference evidence="2 3" key="1">
    <citation type="journal article" date="2018" name="Front. Plant Sci.">
        <title>Red Clover (Trifolium pratense) and Zigzag Clover (T. medium) - A Picture of Genomic Similarities and Differences.</title>
        <authorList>
            <person name="Dluhosova J."/>
            <person name="Istvanek J."/>
            <person name="Nedelnik J."/>
            <person name="Repkova J."/>
        </authorList>
    </citation>
    <scope>NUCLEOTIDE SEQUENCE [LARGE SCALE GENOMIC DNA]</scope>
    <source>
        <strain evidence="3">cv. 10/8</strain>
        <tissue evidence="2">Leaf</tissue>
    </source>
</reference>
<evidence type="ECO:0000313" key="3">
    <source>
        <dbReference type="Proteomes" id="UP000265520"/>
    </source>
</evidence>
<sequence>MPEQPSFVTTNARVNVVMSDKVLVKQLQKELARMENELKSLNTTILKERELQIEQ</sequence>
<accession>A0A392R1Q1</accession>